<feature type="transmembrane region" description="Helical" evidence="1">
    <location>
        <begin position="205"/>
        <end position="224"/>
    </location>
</feature>
<name>W7UY57_RUMFL</name>
<protein>
    <submittedName>
        <fullName evidence="2">Uncharacterized protein</fullName>
    </submittedName>
</protein>
<dbReference type="RefSeq" id="WP_037299003.1">
    <property type="nucleotide sequence ID" value="NZ_ATAX01000024.1"/>
</dbReference>
<keyword evidence="1" id="KW-0472">Membrane</keyword>
<dbReference type="OrthoDB" id="1829564at2"/>
<dbReference type="Proteomes" id="UP000019365">
    <property type="component" value="Unassembled WGS sequence"/>
</dbReference>
<dbReference type="AlphaFoldDB" id="W7UY57"/>
<proteinExistence type="predicted"/>
<comment type="caution">
    <text evidence="2">The sequence shown here is derived from an EMBL/GenBank/DDBJ whole genome shotgun (WGS) entry which is preliminary data.</text>
</comment>
<evidence type="ECO:0000313" key="2">
    <source>
        <dbReference type="EMBL" id="EWM53585.1"/>
    </source>
</evidence>
<sequence length="234" mass="26741">MALTSNPKRAVLLIALMAPLVILLCGCMGKHDAVQGDERYSVNTDDLNCCVENRGIDGYAGRVLSFYRTEEVKTYIRPGRYHYEISYLYYYILDNAGSDDIEKMRNDRSYVPENYRVYSFYTGDENKKRELDELCAQWKAYMNGSSDTIPGTFYINGRVSSKSFNEYDIGEFKKAAIKSGFAEDQIAPLLIFDDPVSTDMDSASYRLFLIAAAASLLVVWIFLIKIRRNKKGKY</sequence>
<gene>
    <name evidence="2" type="ORF">RF007C_05875</name>
</gene>
<dbReference type="PATRIC" id="fig|1341157.4.peg.1610"/>
<evidence type="ECO:0000256" key="1">
    <source>
        <dbReference type="SAM" id="Phobius"/>
    </source>
</evidence>
<keyword evidence="1" id="KW-0812">Transmembrane</keyword>
<keyword evidence="3" id="KW-1185">Reference proteome</keyword>
<accession>W7UY57</accession>
<keyword evidence="1" id="KW-1133">Transmembrane helix</keyword>
<organism evidence="2 3">
    <name type="scientific">Ruminococcus flavefaciens 007c</name>
    <dbReference type="NCBI Taxonomy" id="1341157"/>
    <lineage>
        <taxon>Bacteria</taxon>
        <taxon>Bacillati</taxon>
        <taxon>Bacillota</taxon>
        <taxon>Clostridia</taxon>
        <taxon>Eubacteriales</taxon>
        <taxon>Oscillospiraceae</taxon>
        <taxon>Ruminococcus</taxon>
    </lineage>
</organism>
<dbReference type="EMBL" id="ATAX01000024">
    <property type="protein sequence ID" value="EWM53585.1"/>
    <property type="molecule type" value="Genomic_DNA"/>
</dbReference>
<evidence type="ECO:0000313" key="3">
    <source>
        <dbReference type="Proteomes" id="UP000019365"/>
    </source>
</evidence>
<reference evidence="2 3" key="1">
    <citation type="journal article" date="2014" name="PLoS ONE">
        <title>Rumen cellulosomics: divergent fiber-degrading strategies revealed by comparative genome-wide analysis of six ruminococcal strains.</title>
        <authorList>
            <person name="Dassa B."/>
            <person name="Borovok I."/>
            <person name="Ruimy-Israeli V."/>
            <person name="Lamed R."/>
            <person name="Flint H.J."/>
            <person name="Duncan S.H."/>
            <person name="Henrissat B."/>
            <person name="Coutinho P."/>
            <person name="Morrison M."/>
            <person name="Mosoni P."/>
            <person name="Yeoman C.J."/>
            <person name="White B.A."/>
            <person name="Bayer E.A."/>
        </authorList>
    </citation>
    <scope>NUCLEOTIDE SEQUENCE [LARGE SCALE GENOMIC DNA]</scope>
    <source>
        <strain evidence="2 3">007c</strain>
    </source>
</reference>